<dbReference type="NCBIfam" id="TIGR02123">
    <property type="entry name" value="TRAP_fused"/>
    <property type="match status" value="1"/>
</dbReference>
<keyword evidence="1" id="KW-0997">Cell inner membrane</keyword>
<evidence type="ECO:0000256" key="1">
    <source>
        <dbReference type="RuleBase" id="RU369079"/>
    </source>
</evidence>
<keyword evidence="2" id="KW-1133">Transmembrane helix</keyword>
<feature type="transmembrane region" description="Helical" evidence="2">
    <location>
        <begin position="466"/>
        <end position="487"/>
    </location>
</feature>
<feature type="transmembrane region" description="Helical" evidence="2">
    <location>
        <begin position="355"/>
        <end position="384"/>
    </location>
</feature>
<feature type="transmembrane region" description="Helical" evidence="2">
    <location>
        <begin position="49"/>
        <end position="66"/>
    </location>
</feature>
<name>Q5UEW5_9PROT</name>
<feature type="transmembrane region" description="Helical" evidence="2">
    <location>
        <begin position="555"/>
        <end position="579"/>
    </location>
</feature>
<accession>Q5UEW5</accession>
<keyword evidence="1" id="KW-0813">Transport</keyword>
<keyword evidence="2" id="KW-0812">Transmembrane</keyword>
<sequence length="632" mass="66567">MSQFETMKQIGDVKMSEKPKIAFAVLSTVLVVFSLYTAMFGVFPDMIQRGAHISAVIGLVYIRLFGLDGAGGLSWSRIKFFGLGVFGSAVLGYQFFFYEDVVSRFGSITSYEMPIAILAIILLLDATRRTIGWSMVGLAIFFLVYAFYGRYFPGLLAHRGYDMVRILEQVYLGADGIYGTPLGVSSTFVIIIVVLGALLEKTGASGVLMDIAVSMTRNSRGGPAKAAVVGSSLMGMISGTAVANVLTTGTISIPLMRRGGYRPAVAGAVEAVASTGGQLMPPIMGAAAFLMADIMEVPYLDITKAALLPALLFYIAVFASVHLEAVKTGLKPLESIDIPDVAQSLRNSGHVLLSIPVFIGTLISGYSVMYSSLAGIICLLALSLLRHSSRLNPRQLIAAAVSAAEAILPVALATATAGIIIGVVTLTGMGLKFSSFIVSISGNNLLVALILTMASSLVLGMGLPTAAAYILVATLTAPALVSMGVDLMAAHMFVFYSAMLSSITPPVALAAFAAAAICREPPMRVAMISVKFGFVAFLLPYFFVLEPRLLGMGDIAETLGVFAMAVVGVLSLACVLQGYAFGKLTTFSRFVMGAAALAVLMPDLKFKLMGIAAILAVLVAWKIGQFTKSNQN</sequence>
<feature type="transmembrane region" description="Helical" evidence="2">
    <location>
        <begin position="131"/>
        <end position="148"/>
    </location>
</feature>
<dbReference type="GO" id="GO:0022857">
    <property type="term" value="F:transmembrane transporter activity"/>
    <property type="evidence" value="ECO:0007669"/>
    <property type="project" value="UniProtKB-UniRule"/>
</dbReference>
<feature type="transmembrane region" description="Helical" evidence="2">
    <location>
        <begin position="396"/>
        <end position="424"/>
    </location>
</feature>
<protein>
    <recommendedName>
        <fullName evidence="3">TRAP C4-dicarboxylate transport system permease DctM subunit domain-containing protein</fullName>
    </recommendedName>
</protein>
<gene>
    <name evidence="4" type="ORF">Red2C11_72</name>
</gene>
<organism evidence="4">
    <name type="scientific">uncultured alpha proteobacterium EBAC2C11</name>
    <dbReference type="NCBI Taxonomy" id="295349"/>
    <lineage>
        <taxon>Bacteria</taxon>
        <taxon>Pseudomonadati</taxon>
        <taxon>Pseudomonadota</taxon>
        <taxon>Alphaproteobacteria</taxon>
        <taxon>Candidatus Puniceispirillales</taxon>
        <taxon>environmental samples</taxon>
    </lineage>
</organism>
<comment type="subcellular location">
    <subcellularLocation>
        <location evidence="1">Cell inner membrane</location>
        <topology evidence="1">Multi-pass membrane protein</topology>
    </subcellularLocation>
</comment>
<feature type="transmembrane region" description="Helical" evidence="2">
    <location>
        <begin position="525"/>
        <end position="543"/>
    </location>
</feature>
<dbReference type="PANTHER" id="PTHR43849:SF2">
    <property type="entry name" value="BLL3936 PROTEIN"/>
    <property type="match status" value="1"/>
</dbReference>
<dbReference type="GO" id="GO:0005886">
    <property type="term" value="C:plasma membrane"/>
    <property type="evidence" value="ECO:0007669"/>
    <property type="project" value="UniProtKB-SubCell"/>
</dbReference>
<keyword evidence="1" id="KW-1003">Cell membrane</keyword>
<feature type="transmembrane region" description="Helical" evidence="2">
    <location>
        <begin position="21"/>
        <end position="43"/>
    </location>
</feature>
<feature type="transmembrane region" description="Helical" evidence="2">
    <location>
        <begin position="305"/>
        <end position="323"/>
    </location>
</feature>
<feature type="domain" description="TRAP C4-dicarboxylate transport system permease DctM subunit" evidence="3">
    <location>
        <begin position="119"/>
        <end position="539"/>
    </location>
</feature>
<dbReference type="AlphaFoldDB" id="Q5UEW5"/>
<dbReference type="InterPro" id="IPR011853">
    <property type="entry name" value="TRAP_DctM-Dct_fused"/>
</dbReference>
<feature type="transmembrane region" description="Helical" evidence="2">
    <location>
        <begin position="177"/>
        <end position="199"/>
    </location>
</feature>
<feature type="transmembrane region" description="Helical" evidence="2">
    <location>
        <begin position="493"/>
        <end position="518"/>
    </location>
</feature>
<dbReference type="Pfam" id="PF06808">
    <property type="entry name" value="DctM"/>
    <property type="match status" value="1"/>
</dbReference>
<feature type="transmembrane region" description="Helical" evidence="2">
    <location>
        <begin position="436"/>
        <end position="459"/>
    </location>
</feature>
<feature type="transmembrane region" description="Helical" evidence="2">
    <location>
        <begin position="78"/>
        <end position="98"/>
    </location>
</feature>
<evidence type="ECO:0000313" key="4">
    <source>
        <dbReference type="EMBL" id="AAV31656.1"/>
    </source>
</evidence>
<feature type="transmembrane region" description="Helical" evidence="2">
    <location>
        <begin position="104"/>
        <end position="124"/>
    </location>
</feature>
<keyword evidence="2" id="KW-0472">Membrane</keyword>
<evidence type="ECO:0000256" key="2">
    <source>
        <dbReference type="SAM" id="Phobius"/>
    </source>
</evidence>
<reference evidence="4" key="1">
    <citation type="submission" date="2004-09" db="EMBL/GenBank/DDBJ databases">
        <title>SAR116.</title>
        <authorList>
            <person name="Sabehi G."/>
            <person name="Beja O."/>
        </authorList>
    </citation>
    <scope>NUCLEOTIDE SEQUENCE</scope>
</reference>
<proteinExistence type="predicted"/>
<dbReference type="InterPro" id="IPR010656">
    <property type="entry name" value="DctM"/>
</dbReference>
<feature type="transmembrane region" description="Helical" evidence="2">
    <location>
        <begin position="608"/>
        <end position="624"/>
    </location>
</feature>
<dbReference type="PANTHER" id="PTHR43849">
    <property type="entry name" value="BLL3936 PROTEIN"/>
    <property type="match status" value="1"/>
</dbReference>
<dbReference type="EMBL" id="AY744399">
    <property type="protein sequence ID" value="AAV31656.1"/>
    <property type="molecule type" value="Genomic_DNA"/>
</dbReference>
<evidence type="ECO:0000259" key="3">
    <source>
        <dbReference type="Pfam" id="PF06808"/>
    </source>
</evidence>
<comment type="function">
    <text evidence="1">Part of the tripartite ATP-independent periplasmic (TRAP) transport system.</text>
</comment>